<proteinExistence type="predicted"/>
<dbReference type="HOGENOM" id="CLU_2049992_0_0_1"/>
<keyword evidence="1" id="KW-0732">Signal</keyword>
<organism evidence="2 3">
    <name type="scientific">Hypocrea virens (strain Gv29-8 / FGSC 10586)</name>
    <name type="common">Gliocladium virens</name>
    <name type="synonym">Trichoderma virens</name>
    <dbReference type="NCBI Taxonomy" id="413071"/>
    <lineage>
        <taxon>Eukaryota</taxon>
        <taxon>Fungi</taxon>
        <taxon>Dikarya</taxon>
        <taxon>Ascomycota</taxon>
        <taxon>Pezizomycotina</taxon>
        <taxon>Sordariomycetes</taxon>
        <taxon>Hypocreomycetidae</taxon>
        <taxon>Hypocreales</taxon>
        <taxon>Hypocreaceae</taxon>
        <taxon>Trichoderma</taxon>
    </lineage>
</organism>
<dbReference type="RefSeq" id="XP_013951799.1">
    <property type="nucleotide sequence ID" value="XM_014096324.1"/>
</dbReference>
<evidence type="ECO:0000313" key="2">
    <source>
        <dbReference type="EMBL" id="EHK17599.1"/>
    </source>
</evidence>
<dbReference type="Proteomes" id="UP000007115">
    <property type="component" value="Unassembled WGS sequence"/>
</dbReference>
<name>G9N7A2_HYPVG</name>
<comment type="caution">
    <text evidence="2">The sequence shown here is derived from an EMBL/GenBank/DDBJ whole genome shotgun (WGS) entry which is preliminary data.</text>
</comment>
<gene>
    <name evidence="2" type="ORF">TRIVIDRAFT_66518</name>
</gene>
<dbReference type="GeneID" id="25796843"/>
<sequence length="120" mass="13032">MKSRQLCSSLLLFSSGLMSLVQGQSCTSGHLYCGYTLKNMGWSKNDLIAAVTDDPEPSQGAIDHPNQALFQCLDSEEGIFYIGYCNEGCDAMDDGYDDILRISVKNLDKGMYLEAPGTGS</sequence>
<dbReference type="InParanoid" id="G9N7A2"/>
<dbReference type="AlphaFoldDB" id="G9N7A2"/>
<feature type="chain" id="PRO_5003524044" evidence="1">
    <location>
        <begin position="24"/>
        <end position="120"/>
    </location>
</feature>
<dbReference type="VEuPathDB" id="FungiDB:TRIVIDRAFT_66518"/>
<feature type="signal peptide" evidence="1">
    <location>
        <begin position="1"/>
        <end position="23"/>
    </location>
</feature>
<accession>G9N7A2</accession>
<protein>
    <submittedName>
        <fullName evidence="2">Uncharacterized protein</fullName>
    </submittedName>
</protein>
<reference evidence="2 3" key="1">
    <citation type="journal article" date="2011" name="Genome Biol.">
        <title>Comparative genome sequence analysis underscores mycoparasitism as the ancestral life style of Trichoderma.</title>
        <authorList>
            <person name="Kubicek C.P."/>
            <person name="Herrera-Estrella A."/>
            <person name="Seidl-Seiboth V."/>
            <person name="Martinez D.A."/>
            <person name="Druzhinina I.S."/>
            <person name="Thon M."/>
            <person name="Zeilinger S."/>
            <person name="Casas-Flores S."/>
            <person name="Horwitz B.A."/>
            <person name="Mukherjee P.K."/>
            <person name="Mukherjee M."/>
            <person name="Kredics L."/>
            <person name="Alcaraz L.D."/>
            <person name="Aerts A."/>
            <person name="Antal Z."/>
            <person name="Atanasova L."/>
            <person name="Cervantes-Badillo M.G."/>
            <person name="Challacombe J."/>
            <person name="Chertkov O."/>
            <person name="McCluskey K."/>
            <person name="Coulpier F."/>
            <person name="Deshpande N."/>
            <person name="von Doehren H."/>
            <person name="Ebbole D.J."/>
            <person name="Esquivel-Naranjo E.U."/>
            <person name="Fekete E."/>
            <person name="Flipphi M."/>
            <person name="Glaser F."/>
            <person name="Gomez-Rodriguez E.Y."/>
            <person name="Gruber S."/>
            <person name="Han C."/>
            <person name="Henrissat B."/>
            <person name="Hermosa R."/>
            <person name="Hernandez-Onate M."/>
            <person name="Karaffa L."/>
            <person name="Kosti I."/>
            <person name="Le Crom S."/>
            <person name="Lindquist E."/>
            <person name="Lucas S."/>
            <person name="Luebeck M."/>
            <person name="Luebeck P.S."/>
            <person name="Margeot A."/>
            <person name="Metz B."/>
            <person name="Misra M."/>
            <person name="Nevalainen H."/>
            <person name="Omann M."/>
            <person name="Packer N."/>
            <person name="Perrone G."/>
            <person name="Uresti-Rivera E.E."/>
            <person name="Salamov A."/>
            <person name="Schmoll M."/>
            <person name="Seiboth B."/>
            <person name="Shapiro H."/>
            <person name="Sukno S."/>
            <person name="Tamayo-Ramos J.A."/>
            <person name="Tisch D."/>
            <person name="Wiest A."/>
            <person name="Wilkinson H.H."/>
            <person name="Zhang M."/>
            <person name="Coutinho P.M."/>
            <person name="Kenerley C.M."/>
            <person name="Monte E."/>
            <person name="Baker S.E."/>
            <person name="Grigoriev I.V."/>
        </authorList>
    </citation>
    <scope>NUCLEOTIDE SEQUENCE [LARGE SCALE GENOMIC DNA]</scope>
    <source>
        <strain evidence="3">Gv29-8 / FGSC 10586</strain>
    </source>
</reference>
<keyword evidence="3" id="KW-1185">Reference proteome</keyword>
<dbReference type="OrthoDB" id="5213962at2759"/>
<evidence type="ECO:0000256" key="1">
    <source>
        <dbReference type="SAM" id="SignalP"/>
    </source>
</evidence>
<dbReference type="EMBL" id="ABDF02000088">
    <property type="protein sequence ID" value="EHK17599.1"/>
    <property type="molecule type" value="Genomic_DNA"/>
</dbReference>
<evidence type="ECO:0000313" key="3">
    <source>
        <dbReference type="Proteomes" id="UP000007115"/>
    </source>
</evidence>